<evidence type="ECO:0000259" key="2">
    <source>
        <dbReference type="PROSITE" id="PS50995"/>
    </source>
</evidence>
<gene>
    <name evidence="3" type="ORF">ACFSUE_19015</name>
</gene>
<dbReference type="InterPro" id="IPR039422">
    <property type="entry name" value="MarR/SlyA-like"/>
</dbReference>
<dbReference type="Pfam" id="PF12802">
    <property type="entry name" value="MarR_2"/>
    <property type="match status" value="1"/>
</dbReference>
<comment type="caution">
    <text evidence="3">The sequence shown here is derived from an EMBL/GenBank/DDBJ whole genome shotgun (WGS) entry which is preliminary data.</text>
</comment>
<organism evidence="3 4">
    <name type="scientific">Sporolactobacillus shoreicorticis</name>
    <dbReference type="NCBI Taxonomy" id="1923877"/>
    <lineage>
        <taxon>Bacteria</taxon>
        <taxon>Bacillati</taxon>
        <taxon>Bacillota</taxon>
        <taxon>Bacilli</taxon>
        <taxon>Bacillales</taxon>
        <taxon>Sporolactobacillaceae</taxon>
        <taxon>Sporolactobacillus</taxon>
    </lineage>
</organism>
<dbReference type="PANTHER" id="PTHR33164:SF67">
    <property type="entry name" value="TRANSCRIPTIONAL REGULATOR, MARR FAMILY"/>
    <property type="match status" value="1"/>
</dbReference>
<dbReference type="PROSITE" id="PS50995">
    <property type="entry name" value="HTH_MARR_2"/>
    <property type="match status" value="1"/>
</dbReference>
<dbReference type="InterPro" id="IPR036388">
    <property type="entry name" value="WH-like_DNA-bd_sf"/>
</dbReference>
<dbReference type="Gene3D" id="1.10.10.10">
    <property type="entry name" value="Winged helix-like DNA-binding domain superfamily/Winged helix DNA-binding domain"/>
    <property type="match status" value="1"/>
</dbReference>
<proteinExistence type="predicted"/>
<evidence type="ECO:0000313" key="4">
    <source>
        <dbReference type="Proteomes" id="UP001597399"/>
    </source>
</evidence>
<keyword evidence="4" id="KW-1185">Reference proteome</keyword>
<dbReference type="SMART" id="SM00347">
    <property type="entry name" value="HTH_MARR"/>
    <property type="match status" value="1"/>
</dbReference>
<accession>A0ABW5S7D1</accession>
<dbReference type="PANTHER" id="PTHR33164">
    <property type="entry name" value="TRANSCRIPTIONAL REGULATOR, MARR FAMILY"/>
    <property type="match status" value="1"/>
</dbReference>
<dbReference type="InterPro" id="IPR036390">
    <property type="entry name" value="WH_DNA-bd_sf"/>
</dbReference>
<dbReference type="RefSeq" id="WP_253063056.1">
    <property type="nucleotide sequence ID" value="NZ_JAMXWM010000017.1"/>
</dbReference>
<reference evidence="4" key="1">
    <citation type="journal article" date="2019" name="Int. J. Syst. Evol. Microbiol.">
        <title>The Global Catalogue of Microorganisms (GCM) 10K type strain sequencing project: providing services to taxonomists for standard genome sequencing and annotation.</title>
        <authorList>
            <consortium name="The Broad Institute Genomics Platform"/>
            <consortium name="The Broad Institute Genome Sequencing Center for Infectious Disease"/>
            <person name="Wu L."/>
            <person name="Ma J."/>
        </authorList>
    </citation>
    <scope>NUCLEOTIDE SEQUENCE [LARGE SCALE GENOMIC DNA]</scope>
    <source>
        <strain evidence="4">TISTR 2466</strain>
    </source>
</reference>
<dbReference type="InterPro" id="IPR000835">
    <property type="entry name" value="HTH_MarR-typ"/>
</dbReference>
<dbReference type="Proteomes" id="UP001597399">
    <property type="component" value="Unassembled WGS sequence"/>
</dbReference>
<protein>
    <submittedName>
        <fullName evidence="3">MarR family winged helix-turn-helix transcriptional regulator</fullName>
    </submittedName>
</protein>
<keyword evidence="1" id="KW-0238">DNA-binding</keyword>
<evidence type="ECO:0000256" key="1">
    <source>
        <dbReference type="ARBA" id="ARBA00023125"/>
    </source>
</evidence>
<evidence type="ECO:0000313" key="3">
    <source>
        <dbReference type="EMBL" id="MFD2695696.1"/>
    </source>
</evidence>
<sequence length="149" mass="17314">MKHDTIQTLIDVYEDISIYKSNKVHEAVDEIIKTHGITFEQLCLMRMLKKKPGMSPSQIAALLDINKSGVSIRVHRLIDKHFVEKRMIDNRSFGLYNTDLGQSLLNKTEQKVRNLVGNWINEIGEEDCKEFIRICTKINETIVKQKEKK</sequence>
<feature type="domain" description="HTH marR-type" evidence="2">
    <location>
        <begin position="2"/>
        <end position="140"/>
    </location>
</feature>
<name>A0ABW5S7D1_9BACL</name>
<dbReference type="SUPFAM" id="SSF46785">
    <property type="entry name" value="Winged helix' DNA-binding domain"/>
    <property type="match status" value="1"/>
</dbReference>
<dbReference type="EMBL" id="JBHUMQ010000050">
    <property type="protein sequence ID" value="MFD2695696.1"/>
    <property type="molecule type" value="Genomic_DNA"/>
</dbReference>